<dbReference type="Pfam" id="PF05069">
    <property type="entry name" value="Phage_tail_S"/>
    <property type="match status" value="1"/>
</dbReference>
<protein>
    <submittedName>
        <fullName evidence="2">Phage virion morphogenesis protein</fullName>
    </submittedName>
</protein>
<dbReference type="InterPro" id="IPR006522">
    <property type="entry name" value="Phage_virion_morphogenesis"/>
</dbReference>
<comment type="caution">
    <text evidence="2">The sequence shown here is derived from an EMBL/GenBank/DDBJ whole genome shotgun (WGS) entry which is preliminary data.</text>
</comment>
<accession>A0A2A2T6B3</accession>
<proteinExistence type="predicted"/>
<name>A0A2A2T6B3_9BURK</name>
<evidence type="ECO:0000313" key="3">
    <source>
        <dbReference type="Proteomes" id="UP000217780"/>
    </source>
</evidence>
<sequence>MLTIKYQGQAVQTALGKLIAALDNPQPMLHKIGREMAESTMRRFPAAKAPDGTPWAPKGELAQRKSPRTKHKPLQGETLALATGIIHQVRGQTIEIGSAQEYAAVHQFGTAQGSLWQGRDKRGRRAQSPWGHIPARPYLGINASDEQTIVEIVQEYLGRNLS</sequence>
<gene>
    <name evidence="2" type="ORF">CLI92_05815</name>
</gene>
<dbReference type="RefSeq" id="WP_095995765.1">
    <property type="nucleotide sequence ID" value="NZ_NTBH01000006.1"/>
</dbReference>
<evidence type="ECO:0000313" key="2">
    <source>
        <dbReference type="EMBL" id="PAX17061.1"/>
    </source>
</evidence>
<dbReference type="Proteomes" id="UP000217780">
    <property type="component" value="Unassembled WGS sequence"/>
</dbReference>
<dbReference type="NCBIfam" id="TIGR01635">
    <property type="entry name" value="tail_comp_S"/>
    <property type="match status" value="1"/>
</dbReference>
<dbReference type="EMBL" id="NTBI01000004">
    <property type="protein sequence ID" value="PAX17061.1"/>
    <property type="molecule type" value="Genomic_DNA"/>
</dbReference>
<reference evidence="2 3" key="1">
    <citation type="submission" date="2017-08" db="EMBL/GenBank/DDBJ databases">
        <title>WGS of Clinical strains of the CDC Group NO-1 linked to zoonotic infections in humans.</title>
        <authorList>
            <person name="Bernier A.-M."/>
            <person name="Bernard K."/>
        </authorList>
    </citation>
    <scope>NUCLEOTIDE SEQUENCE [LARGE SCALE GENOMIC DNA]</scope>
    <source>
        <strain evidence="2 3">NML91-0035</strain>
    </source>
</reference>
<feature type="region of interest" description="Disordered" evidence="1">
    <location>
        <begin position="46"/>
        <end position="72"/>
    </location>
</feature>
<dbReference type="AlphaFoldDB" id="A0A2A2T6B3"/>
<evidence type="ECO:0000256" key="1">
    <source>
        <dbReference type="SAM" id="MobiDB-lite"/>
    </source>
</evidence>
<organism evidence="2 3">
    <name type="scientific">Vandammella animalimorsus</name>
    <dbReference type="NCBI Taxonomy" id="2029117"/>
    <lineage>
        <taxon>Bacteria</taxon>
        <taxon>Pseudomonadati</taxon>
        <taxon>Pseudomonadota</taxon>
        <taxon>Betaproteobacteria</taxon>
        <taxon>Burkholderiales</taxon>
        <taxon>Comamonadaceae</taxon>
        <taxon>Vandammella</taxon>
    </lineage>
</organism>
<dbReference type="GeneID" id="93874517"/>